<accession>E0QPI4</accession>
<dbReference type="STRING" id="871571.HMPREF0580_0799"/>
<sequence length="52" mass="5598">MVAVGFSVHEVPSEKSARVVSVAWSVIIGGSGWGNLVVPHETMKCDCDLYHI</sequence>
<evidence type="ECO:0000313" key="2">
    <source>
        <dbReference type="Proteomes" id="UP000003045"/>
    </source>
</evidence>
<dbReference type="AlphaFoldDB" id="E0QPI4"/>
<evidence type="ECO:0000313" key="1">
    <source>
        <dbReference type="EMBL" id="EFM46544.1"/>
    </source>
</evidence>
<reference evidence="1" key="1">
    <citation type="submission" date="2010-08" db="EMBL/GenBank/DDBJ databases">
        <authorList>
            <person name="Muzny D."/>
            <person name="Qin X."/>
            <person name="Deng J."/>
            <person name="Jiang H."/>
            <person name="Liu Y."/>
            <person name="Qu J."/>
            <person name="Song X.-Z."/>
            <person name="Zhang L."/>
            <person name="Thornton R."/>
            <person name="Coyle M."/>
            <person name="Francisco L."/>
            <person name="Jackson L."/>
            <person name="Javaid M."/>
            <person name="Korchina V."/>
            <person name="Kovar C."/>
            <person name="Mata R."/>
            <person name="Mathew T."/>
            <person name="Ngo R."/>
            <person name="Nguyen L."/>
            <person name="Nguyen N."/>
            <person name="Okwuonu G."/>
            <person name="Ongeri F."/>
            <person name="Pham C."/>
            <person name="Simmons D."/>
            <person name="Wilczek-Boney K."/>
            <person name="Hale W."/>
            <person name="Jakkamsetti A."/>
            <person name="Pham P."/>
            <person name="Ruth R."/>
            <person name="San Lucas F."/>
            <person name="Warren J."/>
            <person name="Zhang J."/>
            <person name="Zhao Z."/>
            <person name="Zhou C."/>
            <person name="Zhu D."/>
            <person name="Lee S."/>
            <person name="Bess C."/>
            <person name="Blankenburg K."/>
            <person name="Forbes L."/>
            <person name="Fu Q."/>
            <person name="Gubbala S."/>
            <person name="Hirani K."/>
            <person name="Jayaseelan J.C."/>
            <person name="Lara F."/>
            <person name="Munidasa M."/>
            <person name="Palculict T."/>
            <person name="Patil S."/>
            <person name="Pu L.-L."/>
            <person name="Saada N."/>
            <person name="Tang L."/>
            <person name="Weissenberger G."/>
            <person name="Zhu Y."/>
            <person name="Hemphill L."/>
            <person name="Shang Y."/>
            <person name="Youmans B."/>
            <person name="Ayvaz T."/>
            <person name="Ross M."/>
            <person name="Santibanez J."/>
            <person name="Aqrawi P."/>
            <person name="Gross S."/>
            <person name="Joshi V."/>
            <person name="Fowler G."/>
            <person name="Nazareth L."/>
            <person name="Reid J."/>
            <person name="Worley K."/>
            <person name="Petrosino J."/>
            <person name="Highlander S."/>
            <person name="Gibbs R."/>
        </authorList>
    </citation>
    <scope>NUCLEOTIDE SEQUENCE [LARGE SCALE GENOMIC DNA]</scope>
    <source>
        <strain evidence="1">ATCC 35239</strain>
    </source>
</reference>
<gene>
    <name evidence="1" type="ORF">HMPREF0580_0799</name>
</gene>
<proteinExistence type="predicted"/>
<protein>
    <submittedName>
        <fullName evidence="1">Uncharacterized protein</fullName>
    </submittedName>
</protein>
<keyword evidence="2" id="KW-1185">Reference proteome</keyword>
<organism evidence="1 2">
    <name type="scientific">Mobiluncus mulieris ATCC 35239</name>
    <dbReference type="NCBI Taxonomy" id="871571"/>
    <lineage>
        <taxon>Bacteria</taxon>
        <taxon>Bacillati</taxon>
        <taxon>Actinomycetota</taxon>
        <taxon>Actinomycetes</taxon>
        <taxon>Actinomycetales</taxon>
        <taxon>Actinomycetaceae</taxon>
        <taxon>Mobiluncus</taxon>
    </lineage>
</organism>
<dbReference type="Proteomes" id="UP000003045">
    <property type="component" value="Unassembled WGS sequence"/>
</dbReference>
<dbReference type="EMBL" id="AEET01000018">
    <property type="protein sequence ID" value="EFM46544.1"/>
    <property type="molecule type" value="Genomic_DNA"/>
</dbReference>
<dbReference type="HOGENOM" id="CLU_3081928_0_0_11"/>
<comment type="caution">
    <text evidence="1">The sequence shown here is derived from an EMBL/GenBank/DDBJ whole genome shotgun (WGS) entry which is preliminary data.</text>
</comment>
<name>E0QPI4_9ACTO</name>